<dbReference type="PANTHER" id="PTHR33446:SF2">
    <property type="entry name" value="PROTEIN TONB"/>
    <property type="match status" value="1"/>
</dbReference>
<keyword evidence="7" id="KW-0653">Protein transport</keyword>
<sequence>RMPEARPYKPRTGSEPIPVKLFDEVWQLPDEPQQRVRPKLPKPDPEGKETDPGVGKHEFNELTRSPSDLPSLEPVPFGKVEVKPAAVYLETQRYPDMARMAGIEGTVVVKVLVDTTGAVARVEMLQSSGNSLLDNAAVEAAQKCRFKPGYQSDQPVPVWVKMPFDFCLQ</sequence>
<evidence type="ECO:0000256" key="6">
    <source>
        <dbReference type="ARBA" id="ARBA00022692"/>
    </source>
</evidence>
<comment type="caution">
    <text evidence="12">The sequence shown here is derived from an EMBL/GenBank/DDBJ whole genome shotgun (WGS) entry which is preliminary data.</text>
</comment>
<evidence type="ECO:0000256" key="10">
    <source>
        <dbReference type="SAM" id="MobiDB-lite"/>
    </source>
</evidence>
<dbReference type="Proteomes" id="UP000215559">
    <property type="component" value="Unassembled WGS sequence"/>
</dbReference>
<evidence type="ECO:0000256" key="7">
    <source>
        <dbReference type="ARBA" id="ARBA00022927"/>
    </source>
</evidence>
<comment type="similarity">
    <text evidence="2">Belongs to the TonB family.</text>
</comment>
<dbReference type="PANTHER" id="PTHR33446">
    <property type="entry name" value="PROTEIN TONB-RELATED"/>
    <property type="match status" value="1"/>
</dbReference>
<evidence type="ECO:0000259" key="11">
    <source>
        <dbReference type="PROSITE" id="PS52015"/>
    </source>
</evidence>
<evidence type="ECO:0000256" key="1">
    <source>
        <dbReference type="ARBA" id="ARBA00004383"/>
    </source>
</evidence>
<keyword evidence="5" id="KW-0997">Cell inner membrane</keyword>
<dbReference type="SUPFAM" id="SSF74653">
    <property type="entry name" value="TolA/TonB C-terminal domain"/>
    <property type="match status" value="1"/>
</dbReference>
<comment type="subcellular location">
    <subcellularLocation>
        <location evidence="1">Cell inner membrane</location>
        <topology evidence="1">Single-pass membrane protein</topology>
        <orientation evidence="1">Periplasmic side</orientation>
    </subcellularLocation>
</comment>
<dbReference type="GO" id="GO:0098797">
    <property type="term" value="C:plasma membrane protein complex"/>
    <property type="evidence" value="ECO:0007669"/>
    <property type="project" value="TreeGrafter"/>
</dbReference>
<evidence type="ECO:0000256" key="3">
    <source>
        <dbReference type="ARBA" id="ARBA00022448"/>
    </source>
</evidence>
<dbReference type="InterPro" id="IPR037682">
    <property type="entry name" value="TonB_C"/>
</dbReference>
<evidence type="ECO:0000256" key="2">
    <source>
        <dbReference type="ARBA" id="ARBA00006555"/>
    </source>
</evidence>
<dbReference type="EMBL" id="NOZP01000132">
    <property type="protein sequence ID" value="OYD14932.1"/>
    <property type="molecule type" value="Genomic_DNA"/>
</dbReference>
<dbReference type="GO" id="GO:0030288">
    <property type="term" value="C:outer membrane-bounded periplasmic space"/>
    <property type="evidence" value="ECO:0007669"/>
    <property type="project" value="InterPro"/>
</dbReference>
<dbReference type="PROSITE" id="PS52015">
    <property type="entry name" value="TONB_CTD"/>
    <property type="match status" value="1"/>
</dbReference>
<evidence type="ECO:0000256" key="9">
    <source>
        <dbReference type="ARBA" id="ARBA00023136"/>
    </source>
</evidence>
<dbReference type="InterPro" id="IPR003538">
    <property type="entry name" value="TonB"/>
</dbReference>
<reference evidence="12 13" key="1">
    <citation type="submission" date="2017-07" db="EMBL/GenBank/DDBJ databases">
        <title>Recovery of genomes from metagenomes via a dereplication, aggregation, and scoring strategy.</title>
        <authorList>
            <person name="Sieber C.M."/>
            <person name="Probst A.J."/>
            <person name="Sharrar A."/>
            <person name="Thomas B.C."/>
            <person name="Hess M."/>
            <person name="Tringe S.G."/>
            <person name="Banfield J.F."/>
        </authorList>
    </citation>
    <scope>NUCLEOTIDE SEQUENCE [LARGE SCALE GENOMIC DNA]</scope>
    <source>
        <strain evidence="12">JGI_Cruoil_03_51_56</strain>
    </source>
</reference>
<feature type="non-terminal residue" evidence="12">
    <location>
        <position position="1"/>
    </location>
</feature>
<dbReference type="AlphaFoldDB" id="A0A235BRX2"/>
<keyword evidence="9" id="KW-0472">Membrane</keyword>
<evidence type="ECO:0000313" key="12">
    <source>
        <dbReference type="EMBL" id="OYD14932.1"/>
    </source>
</evidence>
<evidence type="ECO:0000313" key="13">
    <source>
        <dbReference type="Proteomes" id="UP000215559"/>
    </source>
</evidence>
<dbReference type="InterPro" id="IPR051045">
    <property type="entry name" value="TonB-dependent_transducer"/>
</dbReference>
<dbReference type="Gene3D" id="3.30.1150.10">
    <property type="match status" value="1"/>
</dbReference>
<keyword evidence="6" id="KW-0812">Transmembrane</keyword>
<dbReference type="Pfam" id="PF03544">
    <property type="entry name" value="TonB_C"/>
    <property type="match status" value="1"/>
</dbReference>
<name>A0A235BRX2_UNCW3</name>
<evidence type="ECO:0000256" key="8">
    <source>
        <dbReference type="ARBA" id="ARBA00022989"/>
    </source>
</evidence>
<keyword evidence="3" id="KW-0813">Transport</keyword>
<dbReference type="NCBIfam" id="TIGR01352">
    <property type="entry name" value="tonB_Cterm"/>
    <property type="match status" value="1"/>
</dbReference>
<evidence type="ECO:0000256" key="4">
    <source>
        <dbReference type="ARBA" id="ARBA00022475"/>
    </source>
</evidence>
<dbReference type="GO" id="GO:0015031">
    <property type="term" value="P:protein transport"/>
    <property type="evidence" value="ECO:0007669"/>
    <property type="project" value="UniProtKB-KW"/>
</dbReference>
<gene>
    <name evidence="12" type="ORF">CH330_07010</name>
</gene>
<keyword evidence="4" id="KW-1003">Cell membrane</keyword>
<accession>A0A235BRX2</accession>
<feature type="compositionally biased region" description="Basic and acidic residues" evidence="10">
    <location>
        <begin position="41"/>
        <end position="61"/>
    </location>
</feature>
<evidence type="ECO:0000256" key="5">
    <source>
        <dbReference type="ARBA" id="ARBA00022519"/>
    </source>
</evidence>
<keyword evidence="8" id="KW-1133">Transmembrane helix</keyword>
<dbReference type="PRINTS" id="PR01374">
    <property type="entry name" value="TONBPROTEIN"/>
</dbReference>
<dbReference type="GO" id="GO:0015891">
    <property type="term" value="P:siderophore transport"/>
    <property type="evidence" value="ECO:0007669"/>
    <property type="project" value="InterPro"/>
</dbReference>
<proteinExistence type="inferred from homology"/>
<organism evidence="12 13">
    <name type="scientific">candidate division WOR-3 bacterium JGI_Cruoil_03_51_56</name>
    <dbReference type="NCBI Taxonomy" id="1973747"/>
    <lineage>
        <taxon>Bacteria</taxon>
        <taxon>Bacteria division WOR-3</taxon>
    </lineage>
</organism>
<dbReference type="InterPro" id="IPR006260">
    <property type="entry name" value="TonB/TolA_C"/>
</dbReference>
<feature type="domain" description="TonB C-terminal" evidence="11">
    <location>
        <begin position="79"/>
        <end position="169"/>
    </location>
</feature>
<dbReference type="GO" id="GO:0055085">
    <property type="term" value="P:transmembrane transport"/>
    <property type="evidence" value="ECO:0007669"/>
    <property type="project" value="InterPro"/>
</dbReference>
<protein>
    <recommendedName>
        <fullName evidence="11">TonB C-terminal domain-containing protein</fullName>
    </recommendedName>
</protein>
<dbReference type="GO" id="GO:0031992">
    <property type="term" value="F:energy transducer activity"/>
    <property type="evidence" value="ECO:0007669"/>
    <property type="project" value="InterPro"/>
</dbReference>
<feature type="region of interest" description="Disordered" evidence="10">
    <location>
        <begin position="28"/>
        <end position="75"/>
    </location>
</feature>